<comment type="caution">
    <text evidence="1">The sequence shown here is derived from an EMBL/GenBank/DDBJ whole genome shotgun (WGS) entry which is preliminary data.</text>
</comment>
<protein>
    <submittedName>
        <fullName evidence="1">Uncharacterized protein</fullName>
    </submittedName>
</protein>
<dbReference type="AlphaFoldDB" id="A0A9X0AME8"/>
<dbReference type="Proteomes" id="UP001152300">
    <property type="component" value="Unassembled WGS sequence"/>
</dbReference>
<reference evidence="1" key="1">
    <citation type="submission" date="2022-11" db="EMBL/GenBank/DDBJ databases">
        <title>Genome Resource of Sclerotinia nivalis Strain SnTB1, a Plant Pathogen Isolated from American Ginseng.</title>
        <authorList>
            <person name="Fan S."/>
        </authorList>
    </citation>
    <scope>NUCLEOTIDE SEQUENCE</scope>
    <source>
        <strain evidence="1">SnTB1</strain>
    </source>
</reference>
<accession>A0A9X0AME8</accession>
<evidence type="ECO:0000313" key="2">
    <source>
        <dbReference type="Proteomes" id="UP001152300"/>
    </source>
</evidence>
<evidence type="ECO:0000313" key="1">
    <source>
        <dbReference type="EMBL" id="KAJ8065471.1"/>
    </source>
</evidence>
<organism evidence="1 2">
    <name type="scientific">Sclerotinia nivalis</name>
    <dbReference type="NCBI Taxonomy" id="352851"/>
    <lineage>
        <taxon>Eukaryota</taxon>
        <taxon>Fungi</taxon>
        <taxon>Dikarya</taxon>
        <taxon>Ascomycota</taxon>
        <taxon>Pezizomycotina</taxon>
        <taxon>Leotiomycetes</taxon>
        <taxon>Helotiales</taxon>
        <taxon>Sclerotiniaceae</taxon>
        <taxon>Sclerotinia</taxon>
    </lineage>
</organism>
<gene>
    <name evidence="1" type="ORF">OCU04_006154</name>
</gene>
<name>A0A9X0AME8_9HELO</name>
<keyword evidence="2" id="KW-1185">Reference proteome</keyword>
<proteinExistence type="predicted"/>
<dbReference type="EMBL" id="JAPEIS010000006">
    <property type="protein sequence ID" value="KAJ8065471.1"/>
    <property type="molecule type" value="Genomic_DNA"/>
</dbReference>
<sequence length="167" mass="18434">MALNPELVVPKGHLAQKHGNINNIESSSSMIVELANLKEFAPADGTNSGFSLSDCTTSSGRHGPATTPKDILHDLQSLGSQFSASAEIPSVSSFTKEEAKERPACQYHSRIFQRLVSVDIVYKDRDILERYLIESPGGQYALFYRVGTEHLSTSRNCTCYSVHDYHL</sequence>
<dbReference type="OrthoDB" id="3547690at2759"/>